<evidence type="ECO:0000313" key="3">
    <source>
        <dbReference type="Proteomes" id="UP000619078"/>
    </source>
</evidence>
<evidence type="ECO:0000256" key="1">
    <source>
        <dbReference type="SAM" id="SignalP"/>
    </source>
</evidence>
<sequence>MIILINNPQVKNLYIPLSILLFFSCLKAAAQQTAATPHVNTDTIKNFSTYHRSITFAGLLQTRFLGSLTKNVDVNGKNFDPTATTGKITNTFMLKRVRFVVKGTVNDHFSANLLMNFAEFSSDPTNKVLENAFVKYTLNKYLNVQAGQFRPFFGIEDVVPNDIIRTLDYSNQYYAFGASGWQSFQTGVAVFGNINASGKLRYYAGAYNGNNRNQANDNDNRKNFYGRIEADLLKGFTVGVNAAQGSLGAGTGDALGIDVKSSVPLNERWEVSLGGEYKTGTNFALYNSLTVKPTLKDVRMQGFYIFPIVRYNYNMRRVRAIEFSSRYEYFNENYQLNHNSRQTVIPNVSLIFADDFYAALQLGVSIDMYQHTIPLTTANNHNLAYLQLQVRF</sequence>
<dbReference type="AlphaFoldDB" id="A0A926NKQ5"/>
<dbReference type="Pfam" id="PF07396">
    <property type="entry name" value="Porin_O_P"/>
    <property type="match status" value="1"/>
</dbReference>
<feature type="signal peptide" evidence="1">
    <location>
        <begin position="1"/>
        <end position="30"/>
    </location>
</feature>
<dbReference type="InterPro" id="IPR023614">
    <property type="entry name" value="Porin_dom_sf"/>
</dbReference>
<dbReference type="SUPFAM" id="SSF56935">
    <property type="entry name" value="Porins"/>
    <property type="match status" value="1"/>
</dbReference>
<comment type="caution">
    <text evidence="2">The sequence shown here is derived from an EMBL/GenBank/DDBJ whole genome shotgun (WGS) entry which is preliminary data.</text>
</comment>
<protein>
    <submittedName>
        <fullName evidence="2">Porin</fullName>
    </submittedName>
</protein>
<gene>
    <name evidence="2" type="ORF">IDJ76_07925</name>
</gene>
<reference evidence="2" key="1">
    <citation type="submission" date="2020-09" db="EMBL/GenBank/DDBJ databases">
        <title>Novel species of Mucilaginibacter isolated from a glacier on the Tibetan Plateau.</title>
        <authorList>
            <person name="Liu Q."/>
            <person name="Xin Y.-H."/>
        </authorList>
    </citation>
    <scope>NUCLEOTIDE SEQUENCE</scope>
    <source>
        <strain evidence="2">ZB1P21</strain>
    </source>
</reference>
<dbReference type="Gene3D" id="2.40.160.10">
    <property type="entry name" value="Porin"/>
    <property type="match status" value="1"/>
</dbReference>
<dbReference type="EMBL" id="JACWMX010000003">
    <property type="protein sequence ID" value="MBD1393021.1"/>
    <property type="molecule type" value="Genomic_DNA"/>
</dbReference>
<accession>A0A926NKQ5</accession>
<dbReference type="InterPro" id="IPR010870">
    <property type="entry name" value="Porin_O/P"/>
</dbReference>
<organism evidence="2 3">
    <name type="scientific">Mucilaginibacter glaciei</name>
    <dbReference type="NCBI Taxonomy" id="2772109"/>
    <lineage>
        <taxon>Bacteria</taxon>
        <taxon>Pseudomonadati</taxon>
        <taxon>Bacteroidota</taxon>
        <taxon>Sphingobacteriia</taxon>
        <taxon>Sphingobacteriales</taxon>
        <taxon>Sphingobacteriaceae</taxon>
        <taxon>Mucilaginibacter</taxon>
    </lineage>
</organism>
<dbReference type="Proteomes" id="UP000619078">
    <property type="component" value="Unassembled WGS sequence"/>
</dbReference>
<keyword evidence="1" id="KW-0732">Signal</keyword>
<evidence type="ECO:0000313" key="2">
    <source>
        <dbReference type="EMBL" id="MBD1393021.1"/>
    </source>
</evidence>
<keyword evidence="3" id="KW-1185">Reference proteome</keyword>
<name>A0A926NKQ5_9SPHI</name>
<proteinExistence type="predicted"/>
<feature type="chain" id="PRO_5036767232" evidence="1">
    <location>
        <begin position="31"/>
        <end position="392"/>
    </location>
</feature>